<organism evidence="6 7">
    <name type="scientific">Steinernema glaseri</name>
    <dbReference type="NCBI Taxonomy" id="37863"/>
    <lineage>
        <taxon>Eukaryota</taxon>
        <taxon>Metazoa</taxon>
        <taxon>Ecdysozoa</taxon>
        <taxon>Nematoda</taxon>
        <taxon>Chromadorea</taxon>
        <taxon>Rhabditida</taxon>
        <taxon>Tylenchina</taxon>
        <taxon>Panagrolaimomorpha</taxon>
        <taxon>Strongyloidoidea</taxon>
        <taxon>Steinernematidae</taxon>
        <taxon>Steinernema</taxon>
    </lineage>
</organism>
<dbReference type="Proteomes" id="UP000095287">
    <property type="component" value="Unplaced"/>
</dbReference>
<dbReference type="InterPro" id="IPR001373">
    <property type="entry name" value="Cullin_N"/>
</dbReference>
<evidence type="ECO:0000313" key="7">
    <source>
        <dbReference type="WBParaSite" id="L893_g25622.t1"/>
    </source>
</evidence>
<dbReference type="PROSITE" id="PS50069">
    <property type="entry name" value="CULLIN_2"/>
    <property type="match status" value="1"/>
</dbReference>
<dbReference type="SMART" id="SM00182">
    <property type="entry name" value="CULLIN"/>
    <property type="match status" value="1"/>
</dbReference>
<evidence type="ECO:0000256" key="1">
    <source>
        <dbReference type="ARBA" id="ARBA00006019"/>
    </source>
</evidence>
<dbReference type="PANTHER" id="PTHR11932">
    <property type="entry name" value="CULLIN"/>
    <property type="match status" value="1"/>
</dbReference>
<evidence type="ECO:0000256" key="3">
    <source>
        <dbReference type="PROSITE-ProRule" id="PRU00330"/>
    </source>
</evidence>
<keyword evidence="6" id="KW-1185">Reference proteome</keyword>
<dbReference type="InterPro" id="IPR016159">
    <property type="entry name" value="Cullin_repeat-like_dom_sf"/>
</dbReference>
<feature type="domain" description="Cullin family profile" evidence="5">
    <location>
        <begin position="375"/>
        <end position="631"/>
    </location>
</feature>
<evidence type="ECO:0000256" key="2">
    <source>
        <dbReference type="ARBA" id="ARBA00022786"/>
    </source>
</evidence>
<dbReference type="InterPro" id="IPR016158">
    <property type="entry name" value="Cullin_homology"/>
</dbReference>
<dbReference type="WBParaSite" id="L893_g25622.t1">
    <property type="protein sequence ID" value="L893_g25622.t1"/>
    <property type="gene ID" value="L893_g25622"/>
</dbReference>
<evidence type="ECO:0000313" key="6">
    <source>
        <dbReference type="Proteomes" id="UP000095287"/>
    </source>
</evidence>
<dbReference type="AlphaFoldDB" id="A0A1I7ZEL2"/>
<sequence>MSILMNRAPAQAGANSWELLKGKIMIILRNTSSGLSFEEMYRTSYNMTVAEKGEIMYNGIKEIITQFLREAAPRDINTSRDEFLASMSSFWQRYDIALTSISDIFHYMDRVYVHPQNHDSVRTVGMKIFYAEVIEAAGIKELLQQTLLPTIAADRRGEAISRVDLKSVCTMLAAFDTRPTSDYKTLFEAEFLREWTEFYRTESQRFLLDNNVNVYLDNAEQFLAQEADRADMCLPSTTKEKILLVAEREFITKHADTIINMENSGLVYMFINGQMDELKRLYGFLKRADDGVKKMAYYLSRFLRLKLQDLVDVMRSERSEREPNNPTALIENMISLKVQFDHFITEVFNSDNIFAHETQKDFEYFLSMTPRSAELSAELFSLHIDNLIRKGTKQMSDAQAEDLLDKSMVLFCCIEKEDFAKFYRYHLAKRLLLQKDAPSFPEKIMISKLKKFCGTPYTYDLDRMVTDIEKSYILMSDYKNHQESHEGPAGGIDMSVRILTKRYWPKHIADAPCCQLPPPVAAAFQQFSEFYLSKHEGRILALNPGLGYADVKAVFYGTTMGNEELGGQNPEQATSSMSVARKEEHKILQVNTYQMIVLMRFNERDRFTFQELLDDTQIPERELKRVLYSMAMGDTNQRVLLRHLTNGKEIEPCDEFSVNDGFTSNTNRIRIKMSVRCEAEPNQEGPLSRTAL</sequence>
<dbReference type="GO" id="GO:0006511">
    <property type="term" value="P:ubiquitin-dependent protein catabolic process"/>
    <property type="evidence" value="ECO:0007669"/>
    <property type="project" value="InterPro"/>
</dbReference>
<evidence type="ECO:0000259" key="5">
    <source>
        <dbReference type="PROSITE" id="PS50069"/>
    </source>
</evidence>
<dbReference type="Gene3D" id="3.30.230.130">
    <property type="entry name" value="Cullin, Chain C, Domain 2"/>
    <property type="match status" value="1"/>
</dbReference>
<keyword evidence="2" id="KW-0833">Ubl conjugation pathway</keyword>
<name>A0A1I7ZEL2_9BILA</name>
<evidence type="ECO:0000256" key="4">
    <source>
        <dbReference type="RuleBase" id="RU003829"/>
    </source>
</evidence>
<dbReference type="InterPro" id="IPR059120">
    <property type="entry name" value="Cullin-like_AB"/>
</dbReference>
<dbReference type="FunFam" id="1.20.1310.10:FF:000001">
    <property type="entry name" value="Cullin 3"/>
    <property type="match status" value="1"/>
</dbReference>
<dbReference type="GO" id="GO:0031625">
    <property type="term" value="F:ubiquitin protein ligase binding"/>
    <property type="evidence" value="ECO:0007669"/>
    <property type="project" value="InterPro"/>
</dbReference>
<protein>
    <submittedName>
        <fullName evidence="7">CULLIN_2 domain-containing protein</fullName>
    </submittedName>
</protein>
<reference evidence="7" key="1">
    <citation type="submission" date="2016-11" db="UniProtKB">
        <authorList>
            <consortium name="WormBaseParasite"/>
        </authorList>
    </citation>
    <scope>IDENTIFICATION</scope>
</reference>
<accession>A0A1I7ZEL2</accession>
<dbReference type="Pfam" id="PF26557">
    <property type="entry name" value="Cullin_AB"/>
    <property type="match status" value="1"/>
</dbReference>
<dbReference type="InterPro" id="IPR036317">
    <property type="entry name" value="Cullin_homology_sf"/>
</dbReference>
<dbReference type="Pfam" id="PF00888">
    <property type="entry name" value="Cullin"/>
    <property type="match status" value="1"/>
</dbReference>
<dbReference type="SUPFAM" id="SSF75632">
    <property type="entry name" value="Cullin homology domain"/>
    <property type="match status" value="1"/>
</dbReference>
<dbReference type="Gene3D" id="1.20.1310.10">
    <property type="entry name" value="Cullin Repeats"/>
    <property type="match status" value="4"/>
</dbReference>
<dbReference type="SUPFAM" id="SSF74788">
    <property type="entry name" value="Cullin repeat-like"/>
    <property type="match status" value="1"/>
</dbReference>
<comment type="similarity">
    <text evidence="1 3 4">Belongs to the cullin family.</text>
</comment>
<proteinExistence type="inferred from homology"/>
<dbReference type="InterPro" id="IPR045093">
    <property type="entry name" value="Cullin"/>
</dbReference>